<evidence type="ECO:0000313" key="2">
    <source>
        <dbReference type="EMBL" id="KRW99619.1"/>
    </source>
</evidence>
<gene>
    <name evidence="2" type="ORF">PPERSA_03420</name>
</gene>
<feature type="region of interest" description="Disordered" evidence="1">
    <location>
        <begin position="245"/>
        <end position="270"/>
    </location>
</feature>
<feature type="compositionally biased region" description="Polar residues" evidence="1">
    <location>
        <begin position="248"/>
        <end position="260"/>
    </location>
</feature>
<dbReference type="EMBL" id="LDAU01000205">
    <property type="protein sequence ID" value="KRW99619.1"/>
    <property type="molecule type" value="Genomic_DNA"/>
</dbReference>
<evidence type="ECO:0000313" key="3">
    <source>
        <dbReference type="Proteomes" id="UP000054937"/>
    </source>
</evidence>
<accession>A0A0V0QBK8</accession>
<proteinExistence type="predicted"/>
<dbReference type="AlphaFoldDB" id="A0A0V0QBK8"/>
<sequence>MNMFNQTKPDIPQKQNLQILKQIGKKSESITNDMSCQSLDISPQSQNIPNEIFQSKGILSQNEQTKTMEKNQEKRKFSEIISQIQISSNLDKLADCKSEVQEKYFDDNLQCNFFEKQSESIYLIGKDKNTVLKTNPRNIQKPSKSCFIYQYMLNTISFSFNFVKIAVISQVKFILPIQSEQIPFLFKIHDNWLTNFYPNYIVKLAKITTLGNEINNITQGNLLNEKDQLQVIKIQKKIKKDMEHQQNKESSIFNNNNLQRKISDTDKQNNLSCDTSSIKSYHQIQTSYDQEIQQKSQYQNFDLSNQNNTKQQLQQQKSQYEITFNNLNVCEFFQKQPHKTNVNDTEENKSMNQNKFKVSLNKIDINTSITDNVDEKEIDTYFQIKDQIQENRQNKQLQVLQIDNLDGNQKLIYTKQLSKNPSSPNIQDKNQNIKKNYHNHQQLGHFCSVKDLQKSDEDNLDQLIDYSIDDRDLSYNEYLDIEDNIGQQKNENIFKNNYNKSIQQVKIDEYKGNDLLQFQNQNQEYQEQNKLYSISQNNILQIKQQGINTKEFEKRKNDLFRQIKFQSPSN</sequence>
<name>A0A0V0QBK8_PSEPJ</name>
<protein>
    <submittedName>
        <fullName evidence="2">Uncharacterized protein</fullName>
    </submittedName>
</protein>
<keyword evidence="3" id="KW-1185">Reference proteome</keyword>
<evidence type="ECO:0000256" key="1">
    <source>
        <dbReference type="SAM" id="MobiDB-lite"/>
    </source>
</evidence>
<reference evidence="2 3" key="1">
    <citation type="journal article" date="2015" name="Sci. Rep.">
        <title>Genome of the facultative scuticociliatosis pathogen Pseudocohnilembus persalinus provides insight into its virulence through horizontal gene transfer.</title>
        <authorList>
            <person name="Xiong J."/>
            <person name="Wang G."/>
            <person name="Cheng J."/>
            <person name="Tian M."/>
            <person name="Pan X."/>
            <person name="Warren A."/>
            <person name="Jiang C."/>
            <person name="Yuan D."/>
            <person name="Miao W."/>
        </authorList>
    </citation>
    <scope>NUCLEOTIDE SEQUENCE [LARGE SCALE GENOMIC DNA]</scope>
    <source>
        <strain evidence="2">36N120E</strain>
    </source>
</reference>
<comment type="caution">
    <text evidence="2">The sequence shown here is derived from an EMBL/GenBank/DDBJ whole genome shotgun (WGS) entry which is preliminary data.</text>
</comment>
<dbReference type="InParanoid" id="A0A0V0QBK8"/>
<organism evidence="2 3">
    <name type="scientific">Pseudocohnilembus persalinus</name>
    <name type="common">Ciliate</name>
    <dbReference type="NCBI Taxonomy" id="266149"/>
    <lineage>
        <taxon>Eukaryota</taxon>
        <taxon>Sar</taxon>
        <taxon>Alveolata</taxon>
        <taxon>Ciliophora</taxon>
        <taxon>Intramacronucleata</taxon>
        <taxon>Oligohymenophorea</taxon>
        <taxon>Scuticociliatia</taxon>
        <taxon>Philasterida</taxon>
        <taxon>Pseudocohnilembidae</taxon>
        <taxon>Pseudocohnilembus</taxon>
    </lineage>
</organism>
<dbReference type="Proteomes" id="UP000054937">
    <property type="component" value="Unassembled WGS sequence"/>
</dbReference>